<evidence type="ECO:0000256" key="1">
    <source>
        <dbReference type="ARBA" id="ARBA00000085"/>
    </source>
</evidence>
<keyword evidence="18" id="KW-1185">Reference proteome</keyword>
<feature type="domain" description="HAMP" evidence="16">
    <location>
        <begin position="186"/>
        <end position="238"/>
    </location>
</feature>
<dbReference type="InterPro" id="IPR004358">
    <property type="entry name" value="Sig_transdc_His_kin-like_C"/>
</dbReference>
<dbReference type="Pfam" id="PF00512">
    <property type="entry name" value="HisKA"/>
    <property type="match status" value="1"/>
</dbReference>
<evidence type="ECO:0000256" key="14">
    <source>
        <dbReference type="SAM" id="Phobius"/>
    </source>
</evidence>
<feature type="transmembrane region" description="Helical" evidence="14">
    <location>
        <begin position="12"/>
        <end position="33"/>
    </location>
</feature>
<dbReference type="AlphaFoldDB" id="A0A7J0BIZ1"/>
<dbReference type="SUPFAM" id="SSF47384">
    <property type="entry name" value="Homodimeric domain of signal transducing histidine kinase"/>
    <property type="match status" value="1"/>
</dbReference>
<dbReference type="InterPro" id="IPR050398">
    <property type="entry name" value="HssS/ArlS-like"/>
</dbReference>
<reference evidence="17 18" key="1">
    <citation type="submission" date="2020-05" db="EMBL/GenBank/DDBJ databases">
        <title>Draft genome sequence of Desulfovibrio sp. strain HN2T.</title>
        <authorList>
            <person name="Ueno A."/>
            <person name="Tamazawa S."/>
            <person name="Tamamura S."/>
            <person name="Murakami T."/>
            <person name="Kiyama T."/>
            <person name="Inomata H."/>
            <person name="Amano Y."/>
            <person name="Miyakawa K."/>
            <person name="Tamaki H."/>
            <person name="Naganuma T."/>
            <person name="Kaneko K."/>
        </authorList>
    </citation>
    <scope>NUCLEOTIDE SEQUENCE [LARGE SCALE GENOMIC DNA]</scope>
    <source>
        <strain evidence="17 18">HN2</strain>
    </source>
</reference>
<dbReference type="Gene3D" id="1.10.8.500">
    <property type="entry name" value="HAMP domain in histidine kinase"/>
    <property type="match status" value="1"/>
</dbReference>
<evidence type="ECO:0000256" key="12">
    <source>
        <dbReference type="ARBA" id="ARBA00023012"/>
    </source>
</evidence>
<dbReference type="CDD" id="cd06225">
    <property type="entry name" value="HAMP"/>
    <property type="match status" value="1"/>
</dbReference>
<dbReference type="SMART" id="SM00388">
    <property type="entry name" value="HisKA"/>
    <property type="match status" value="1"/>
</dbReference>
<evidence type="ECO:0000259" key="16">
    <source>
        <dbReference type="PROSITE" id="PS50885"/>
    </source>
</evidence>
<dbReference type="SMART" id="SM00304">
    <property type="entry name" value="HAMP"/>
    <property type="match status" value="1"/>
</dbReference>
<dbReference type="GO" id="GO:0005524">
    <property type="term" value="F:ATP binding"/>
    <property type="evidence" value="ECO:0007669"/>
    <property type="project" value="UniProtKB-KW"/>
</dbReference>
<dbReference type="SMART" id="SM00387">
    <property type="entry name" value="HATPase_c"/>
    <property type="match status" value="1"/>
</dbReference>
<evidence type="ECO:0000256" key="11">
    <source>
        <dbReference type="ARBA" id="ARBA00022989"/>
    </source>
</evidence>
<comment type="subcellular location">
    <subcellularLocation>
        <location evidence="2">Cell membrane</location>
        <topology evidence="2">Multi-pass membrane protein</topology>
    </subcellularLocation>
</comment>
<evidence type="ECO:0000259" key="15">
    <source>
        <dbReference type="PROSITE" id="PS50109"/>
    </source>
</evidence>
<sequence>MRINSLYTKIMLSFFTALAAGLACIVIIFILIVENRFNKHVQNELIAAFRITSKGVELLASEGNIDDPVAHAELRHYIKDLDVIFKGQVWLEKPDGTVFLSSRPRTVPKFTISNEKYQDRLFYADVKGLPEADFYFAYPVTVFGHNATLAMLRRDDIYYRDAAPFFLMVVQAVGIFTLLLAFPVIRRITVPLRKLEEGALRCASGDLSYRVDMKRGDEVGRVARAFNVMADSVENMLRMKQELMANVSHEMRSPLARIRVALAIAEMRIEEGRTEDALRHLAAVSQEVEDLDSAIGGVIELSRFDAGGAYRVFTSCDLAEMVRSMLQRYAPTIDMKQLQVEVDLPEHLVQDCQKEGFNAIIKNLLENAVKFAEQGGFIRIELAAENAGAVLAVSNSYRQLSEKEISLLFQPFSRGVGEDVPGTGLGLALVERIAVDHGGGVVVENIEAGVRFAVRLPRPRKDESAS</sequence>
<evidence type="ECO:0000256" key="4">
    <source>
        <dbReference type="ARBA" id="ARBA00022475"/>
    </source>
</evidence>
<dbReference type="PROSITE" id="PS51257">
    <property type="entry name" value="PROKAR_LIPOPROTEIN"/>
    <property type="match status" value="1"/>
</dbReference>
<dbReference type="InterPro" id="IPR003660">
    <property type="entry name" value="HAMP_dom"/>
</dbReference>
<evidence type="ECO:0000256" key="7">
    <source>
        <dbReference type="ARBA" id="ARBA00022692"/>
    </source>
</evidence>
<keyword evidence="10" id="KW-0067">ATP-binding</keyword>
<dbReference type="RefSeq" id="WP_174405235.1">
    <property type="nucleotide sequence ID" value="NZ_BLVO01000013.1"/>
</dbReference>
<evidence type="ECO:0000256" key="8">
    <source>
        <dbReference type="ARBA" id="ARBA00022741"/>
    </source>
</evidence>
<dbReference type="GO" id="GO:0000155">
    <property type="term" value="F:phosphorelay sensor kinase activity"/>
    <property type="evidence" value="ECO:0007669"/>
    <property type="project" value="InterPro"/>
</dbReference>
<dbReference type="SUPFAM" id="SSF55874">
    <property type="entry name" value="ATPase domain of HSP90 chaperone/DNA topoisomerase II/histidine kinase"/>
    <property type="match status" value="1"/>
</dbReference>
<dbReference type="PROSITE" id="PS50109">
    <property type="entry name" value="HIS_KIN"/>
    <property type="match status" value="1"/>
</dbReference>
<proteinExistence type="predicted"/>
<evidence type="ECO:0000256" key="3">
    <source>
        <dbReference type="ARBA" id="ARBA00012438"/>
    </source>
</evidence>
<dbReference type="CDD" id="cd00075">
    <property type="entry name" value="HATPase"/>
    <property type="match status" value="1"/>
</dbReference>
<keyword evidence="9" id="KW-0418">Kinase</keyword>
<dbReference type="InterPro" id="IPR005467">
    <property type="entry name" value="His_kinase_dom"/>
</dbReference>
<dbReference type="Pfam" id="PF00672">
    <property type="entry name" value="HAMP"/>
    <property type="match status" value="1"/>
</dbReference>
<dbReference type="Gene3D" id="1.10.287.130">
    <property type="match status" value="1"/>
</dbReference>
<evidence type="ECO:0000256" key="13">
    <source>
        <dbReference type="ARBA" id="ARBA00023136"/>
    </source>
</evidence>
<dbReference type="SUPFAM" id="SSF158472">
    <property type="entry name" value="HAMP domain-like"/>
    <property type="match status" value="1"/>
</dbReference>
<feature type="transmembrane region" description="Helical" evidence="14">
    <location>
        <begin position="164"/>
        <end position="185"/>
    </location>
</feature>
<name>A0A7J0BIZ1_9BACT</name>
<keyword evidence="13 14" id="KW-0472">Membrane</keyword>
<organism evidence="17 18">
    <name type="scientific">Desulfovibrio subterraneus</name>
    <dbReference type="NCBI Taxonomy" id="2718620"/>
    <lineage>
        <taxon>Bacteria</taxon>
        <taxon>Pseudomonadati</taxon>
        <taxon>Thermodesulfobacteriota</taxon>
        <taxon>Desulfovibrionia</taxon>
        <taxon>Desulfovibrionales</taxon>
        <taxon>Desulfovibrionaceae</taxon>
        <taxon>Desulfovibrio</taxon>
    </lineage>
</organism>
<comment type="catalytic activity">
    <reaction evidence="1">
        <text>ATP + protein L-histidine = ADP + protein N-phospho-L-histidine.</text>
        <dbReference type="EC" id="2.7.13.3"/>
    </reaction>
</comment>
<evidence type="ECO:0000256" key="6">
    <source>
        <dbReference type="ARBA" id="ARBA00022679"/>
    </source>
</evidence>
<keyword evidence="4" id="KW-1003">Cell membrane</keyword>
<evidence type="ECO:0000313" key="18">
    <source>
        <dbReference type="Proteomes" id="UP000503840"/>
    </source>
</evidence>
<evidence type="ECO:0000256" key="5">
    <source>
        <dbReference type="ARBA" id="ARBA00022553"/>
    </source>
</evidence>
<keyword evidence="7 14" id="KW-0812">Transmembrane</keyword>
<dbReference type="PROSITE" id="PS50885">
    <property type="entry name" value="HAMP"/>
    <property type="match status" value="1"/>
</dbReference>
<keyword evidence="11 14" id="KW-1133">Transmembrane helix</keyword>
<dbReference type="InterPro" id="IPR036097">
    <property type="entry name" value="HisK_dim/P_sf"/>
</dbReference>
<dbReference type="Proteomes" id="UP000503840">
    <property type="component" value="Unassembled WGS sequence"/>
</dbReference>
<accession>A0A7J0BIZ1</accession>
<keyword evidence="8" id="KW-0547">Nucleotide-binding</keyword>
<evidence type="ECO:0000256" key="9">
    <source>
        <dbReference type="ARBA" id="ARBA00022777"/>
    </source>
</evidence>
<dbReference type="InterPro" id="IPR003661">
    <property type="entry name" value="HisK_dim/P_dom"/>
</dbReference>
<dbReference type="Gene3D" id="3.30.565.10">
    <property type="entry name" value="Histidine kinase-like ATPase, C-terminal domain"/>
    <property type="match status" value="1"/>
</dbReference>
<dbReference type="PANTHER" id="PTHR45528">
    <property type="entry name" value="SENSOR HISTIDINE KINASE CPXA"/>
    <property type="match status" value="1"/>
</dbReference>
<dbReference type="GO" id="GO:0005886">
    <property type="term" value="C:plasma membrane"/>
    <property type="evidence" value="ECO:0007669"/>
    <property type="project" value="UniProtKB-SubCell"/>
</dbReference>
<dbReference type="InterPro" id="IPR036890">
    <property type="entry name" value="HATPase_C_sf"/>
</dbReference>
<evidence type="ECO:0000256" key="2">
    <source>
        <dbReference type="ARBA" id="ARBA00004651"/>
    </source>
</evidence>
<dbReference type="Pfam" id="PF02518">
    <property type="entry name" value="HATPase_c"/>
    <property type="match status" value="1"/>
</dbReference>
<dbReference type="PRINTS" id="PR00344">
    <property type="entry name" value="BCTRLSENSOR"/>
</dbReference>
<dbReference type="EMBL" id="BLVO01000013">
    <property type="protein sequence ID" value="GFM33589.1"/>
    <property type="molecule type" value="Genomic_DNA"/>
</dbReference>
<keyword evidence="6" id="KW-0808">Transferase</keyword>
<feature type="domain" description="Histidine kinase" evidence="15">
    <location>
        <begin position="246"/>
        <end position="460"/>
    </location>
</feature>
<dbReference type="PANTHER" id="PTHR45528:SF1">
    <property type="entry name" value="SENSOR HISTIDINE KINASE CPXA"/>
    <property type="match status" value="1"/>
</dbReference>
<keyword evidence="5" id="KW-0597">Phosphoprotein</keyword>
<protein>
    <recommendedName>
        <fullName evidence="3">histidine kinase</fullName>
        <ecNumber evidence="3">2.7.13.3</ecNumber>
    </recommendedName>
</protein>
<gene>
    <name evidence="17" type="ORF">DSM101010T_19540</name>
</gene>
<keyword evidence="12" id="KW-0902">Two-component regulatory system</keyword>
<evidence type="ECO:0000313" key="17">
    <source>
        <dbReference type="EMBL" id="GFM33589.1"/>
    </source>
</evidence>
<comment type="caution">
    <text evidence="17">The sequence shown here is derived from an EMBL/GenBank/DDBJ whole genome shotgun (WGS) entry which is preliminary data.</text>
</comment>
<dbReference type="EC" id="2.7.13.3" evidence="3"/>
<dbReference type="CDD" id="cd00082">
    <property type="entry name" value="HisKA"/>
    <property type="match status" value="1"/>
</dbReference>
<dbReference type="InterPro" id="IPR003594">
    <property type="entry name" value="HATPase_dom"/>
</dbReference>
<evidence type="ECO:0000256" key="10">
    <source>
        <dbReference type="ARBA" id="ARBA00022840"/>
    </source>
</evidence>